<gene>
    <name evidence="2" type="ORF">RM543_09970</name>
</gene>
<dbReference type="InterPro" id="IPR010412">
    <property type="entry name" value="DUF1007"/>
</dbReference>
<evidence type="ECO:0000256" key="1">
    <source>
        <dbReference type="SAM" id="SignalP"/>
    </source>
</evidence>
<evidence type="ECO:0000313" key="3">
    <source>
        <dbReference type="Proteomes" id="UP001265259"/>
    </source>
</evidence>
<accession>A0ABU3DH58</accession>
<protein>
    <submittedName>
        <fullName evidence="2">DUF1007 family protein</fullName>
    </submittedName>
</protein>
<reference evidence="2 3" key="1">
    <citation type="submission" date="2023-09" db="EMBL/GenBank/DDBJ databases">
        <authorList>
            <person name="Rey-Velasco X."/>
        </authorList>
    </citation>
    <scope>NUCLEOTIDE SEQUENCE [LARGE SCALE GENOMIC DNA]</scope>
    <source>
        <strain evidence="2 3">F158</strain>
    </source>
</reference>
<proteinExistence type="predicted"/>
<evidence type="ECO:0000313" key="2">
    <source>
        <dbReference type="EMBL" id="MDT0683014.1"/>
    </source>
</evidence>
<feature type="chain" id="PRO_5046707582" evidence="1">
    <location>
        <begin position="27"/>
        <end position="235"/>
    </location>
</feature>
<dbReference type="EMBL" id="JAVRHL010000002">
    <property type="protein sequence ID" value="MDT0683014.1"/>
    <property type="molecule type" value="Genomic_DNA"/>
</dbReference>
<sequence>MTRSAPSCRRLAVRLVRAASDGVVCAAGLLFCASEASAHPHIFIDTDFDLIFDADGRIEAVLVEWTYDDFYSLLLLEEKDLDENGDGVPEQERLDAFAGRDVDWDAGFPGDFTLTIDGAPIELDPPEAHTAEWRDERYVTSHIRPLAEPTGIEGHDIVARAYDTTYFVAYDVPGEPGVIGREGCSLLRDEADAEEARATYGDLLAEVDMASDPFDVVDLPDIGILFTDAFLLSCD</sequence>
<keyword evidence="3" id="KW-1185">Reference proteome</keyword>
<dbReference type="Proteomes" id="UP001265259">
    <property type="component" value="Unassembled WGS sequence"/>
</dbReference>
<name>A0ABU3DH58_9RHOB</name>
<dbReference type="Pfam" id="PF06226">
    <property type="entry name" value="DUF1007"/>
    <property type="match status" value="1"/>
</dbReference>
<comment type="caution">
    <text evidence="2">The sequence shown here is derived from an EMBL/GenBank/DDBJ whole genome shotgun (WGS) entry which is preliminary data.</text>
</comment>
<keyword evidence="1" id="KW-0732">Signal</keyword>
<dbReference type="RefSeq" id="WP_311691088.1">
    <property type="nucleotide sequence ID" value="NZ_JAVRHL010000002.1"/>
</dbReference>
<feature type="signal peptide" evidence="1">
    <location>
        <begin position="1"/>
        <end position="26"/>
    </location>
</feature>
<organism evidence="2 3">
    <name type="scientific">Tropicimonas omnivorans</name>
    <dbReference type="NCBI Taxonomy" id="3075590"/>
    <lineage>
        <taxon>Bacteria</taxon>
        <taxon>Pseudomonadati</taxon>
        <taxon>Pseudomonadota</taxon>
        <taxon>Alphaproteobacteria</taxon>
        <taxon>Rhodobacterales</taxon>
        <taxon>Roseobacteraceae</taxon>
        <taxon>Tropicimonas</taxon>
    </lineage>
</organism>